<evidence type="ECO:0000313" key="3">
    <source>
        <dbReference type="Proteomes" id="UP000620224"/>
    </source>
</evidence>
<protein>
    <submittedName>
        <fullName evidence="2">Uncharacterized protein</fullName>
    </submittedName>
</protein>
<evidence type="ECO:0000313" key="2">
    <source>
        <dbReference type="EMBL" id="GGW77806.1"/>
    </source>
</evidence>
<organism evidence="2 3">
    <name type="scientific">Streptomyces lucensis JCM 4490</name>
    <dbReference type="NCBI Taxonomy" id="1306176"/>
    <lineage>
        <taxon>Bacteria</taxon>
        <taxon>Bacillati</taxon>
        <taxon>Actinomycetota</taxon>
        <taxon>Actinomycetes</taxon>
        <taxon>Kitasatosporales</taxon>
        <taxon>Streptomycetaceae</taxon>
        <taxon>Streptomyces</taxon>
    </lineage>
</organism>
<sequence>MAVRMRTWVLAGVCAGAVMTPGNAVAAGVPEADLAFHGTAVLTGDQVEVWLTPHNGGPAAVSDATVRLRWSAELADGQQLPARCAREDERTVVCGTGALAADTSGEQLRIPVRLREQPEEVTLEVDTAWIGGVVDQDRSNDRMKVLVLATGDAYAF</sequence>
<accession>A0A918JGR0</accession>
<gene>
    <name evidence="2" type="ORF">GCM10010503_64540</name>
</gene>
<evidence type="ECO:0000256" key="1">
    <source>
        <dbReference type="SAM" id="SignalP"/>
    </source>
</evidence>
<dbReference type="Proteomes" id="UP000620224">
    <property type="component" value="Unassembled WGS sequence"/>
</dbReference>
<feature type="chain" id="PRO_5037504791" evidence="1">
    <location>
        <begin position="27"/>
        <end position="156"/>
    </location>
</feature>
<proteinExistence type="predicted"/>
<reference evidence="2" key="1">
    <citation type="journal article" date="2014" name="Int. J. Syst. Evol. Microbiol.">
        <title>Complete genome sequence of Corynebacterium casei LMG S-19264T (=DSM 44701T), isolated from a smear-ripened cheese.</title>
        <authorList>
            <consortium name="US DOE Joint Genome Institute (JGI-PGF)"/>
            <person name="Walter F."/>
            <person name="Albersmeier A."/>
            <person name="Kalinowski J."/>
            <person name="Ruckert C."/>
        </authorList>
    </citation>
    <scope>NUCLEOTIDE SEQUENCE</scope>
    <source>
        <strain evidence="2">JCM 4490</strain>
    </source>
</reference>
<dbReference type="EMBL" id="BMUE01000021">
    <property type="protein sequence ID" value="GGW77806.1"/>
    <property type="molecule type" value="Genomic_DNA"/>
</dbReference>
<keyword evidence="1" id="KW-0732">Signal</keyword>
<name>A0A918JGR0_9ACTN</name>
<feature type="signal peptide" evidence="1">
    <location>
        <begin position="1"/>
        <end position="26"/>
    </location>
</feature>
<dbReference type="AlphaFoldDB" id="A0A918JGR0"/>
<keyword evidence="3" id="KW-1185">Reference proteome</keyword>
<comment type="caution">
    <text evidence="2">The sequence shown here is derived from an EMBL/GenBank/DDBJ whole genome shotgun (WGS) entry which is preliminary data.</text>
</comment>
<reference evidence="2" key="2">
    <citation type="submission" date="2020-09" db="EMBL/GenBank/DDBJ databases">
        <authorList>
            <person name="Sun Q."/>
            <person name="Ohkuma M."/>
        </authorList>
    </citation>
    <scope>NUCLEOTIDE SEQUENCE</scope>
    <source>
        <strain evidence="2">JCM 4490</strain>
    </source>
</reference>